<feature type="domain" description="HTH gntR-type" evidence="5">
    <location>
        <begin position="1"/>
        <end position="65"/>
    </location>
</feature>
<keyword evidence="2" id="KW-0238">DNA-binding</keyword>
<dbReference type="InterPro" id="IPR036390">
    <property type="entry name" value="WH_DNA-bd_sf"/>
</dbReference>
<dbReference type="SMART" id="SM00895">
    <property type="entry name" value="FCD"/>
    <property type="match status" value="1"/>
</dbReference>
<feature type="compositionally biased region" description="Basic and acidic residues" evidence="4">
    <location>
        <begin position="218"/>
        <end position="232"/>
    </location>
</feature>
<dbReference type="AlphaFoldDB" id="E6PXH4"/>
<evidence type="ECO:0000256" key="1">
    <source>
        <dbReference type="ARBA" id="ARBA00023015"/>
    </source>
</evidence>
<dbReference type="InterPro" id="IPR008920">
    <property type="entry name" value="TF_FadR/GntR_C"/>
</dbReference>
<dbReference type="PRINTS" id="PR00035">
    <property type="entry name" value="HTHGNTR"/>
</dbReference>
<evidence type="ECO:0000256" key="2">
    <source>
        <dbReference type="ARBA" id="ARBA00023125"/>
    </source>
</evidence>
<dbReference type="SUPFAM" id="SSF46785">
    <property type="entry name" value="Winged helix' DNA-binding domain"/>
    <property type="match status" value="1"/>
</dbReference>
<organism evidence="6">
    <name type="scientific">mine drainage metagenome</name>
    <dbReference type="NCBI Taxonomy" id="410659"/>
    <lineage>
        <taxon>unclassified sequences</taxon>
        <taxon>metagenomes</taxon>
        <taxon>ecological metagenomes</taxon>
    </lineage>
</organism>
<protein>
    <submittedName>
        <fullName evidence="6">Putative transcriptional regulator (GntR family)</fullName>
    </submittedName>
</protein>
<sequence>MQVVNHVRTLIEKGTLQPGDKLPPERELARTLKVSRASLRTGIGYLAAMGVMKIRHGVGTFVADGPPDLGKASFSFMGALHGFQSWQMFEARIILESNLAALAAERGKEDHHAALAEEVAEMFAAVDNPSDYLIHDVLFHRIIAQASGNPILASIMETITSTMYDKRRKTVERAIDLRESAAMHREIYRALRGRKPAEARNIMEQHLRMAQAAQGMERPIERKAATTKEPASRSRKPAS</sequence>
<keyword evidence="3" id="KW-0804">Transcription</keyword>
<dbReference type="Pfam" id="PF00392">
    <property type="entry name" value="GntR"/>
    <property type="match status" value="1"/>
</dbReference>
<dbReference type="PROSITE" id="PS50949">
    <property type="entry name" value="HTH_GNTR"/>
    <property type="match status" value="1"/>
</dbReference>
<gene>
    <name evidence="6" type="ORF">CARN3_0574</name>
</gene>
<keyword evidence="1" id="KW-0805">Transcription regulation</keyword>
<dbReference type="PANTHER" id="PTHR43537:SF5">
    <property type="entry name" value="UXU OPERON TRANSCRIPTIONAL REGULATOR"/>
    <property type="match status" value="1"/>
</dbReference>
<dbReference type="PANTHER" id="PTHR43537">
    <property type="entry name" value="TRANSCRIPTIONAL REGULATOR, GNTR FAMILY"/>
    <property type="match status" value="1"/>
</dbReference>
<dbReference type="Pfam" id="PF07729">
    <property type="entry name" value="FCD"/>
    <property type="match status" value="1"/>
</dbReference>
<reference evidence="6" key="1">
    <citation type="submission" date="2009-10" db="EMBL/GenBank/DDBJ databases">
        <title>Diversity of trophic interactions inside an arsenic-rich microbial ecosystem.</title>
        <authorList>
            <person name="Bertin P.N."/>
            <person name="Heinrich-Salmeron A."/>
            <person name="Pelletier E."/>
            <person name="Goulhen-Chollet F."/>
            <person name="Arsene-Ploetze F."/>
            <person name="Gallien S."/>
            <person name="Calteau A."/>
            <person name="Vallenet D."/>
            <person name="Casiot C."/>
            <person name="Chane-Woon-Ming B."/>
            <person name="Giloteaux L."/>
            <person name="Barakat M."/>
            <person name="Bonnefoy V."/>
            <person name="Bruneel O."/>
            <person name="Chandler M."/>
            <person name="Cleiss J."/>
            <person name="Duran R."/>
            <person name="Elbaz-Poulichet F."/>
            <person name="Fonknechten N."/>
            <person name="Lauga B."/>
            <person name="Mornico D."/>
            <person name="Ortet P."/>
            <person name="Schaeffer C."/>
            <person name="Siguier P."/>
            <person name="Alexander Thil Smith A."/>
            <person name="Van Dorsselaer A."/>
            <person name="Weissenbach J."/>
            <person name="Medigue C."/>
            <person name="Le Paslier D."/>
        </authorList>
    </citation>
    <scope>NUCLEOTIDE SEQUENCE</scope>
</reference>
<dbReference type="SMART" id="SM00345">
    <property type="entry name" value="HTH_GNTR"/>
    <property type="match status" value="1"/>
</dbReference>
<comment type="caution">
    <text evidence="6">The sequence shown here is derived from an EMBL/GenBank/DDBJ whole genome shotgun (WGS) entry which is preliminary data.</text>
</comment>
<dbReference type="GO" id="GO:0003700">
    <property type="term" value="F:DNA-binding transcription factor activity"/>
    <property type="evidence" value="ECO:0007669"/>
    <property type="project" value="InterPro"/>
</dbReference>
<proteinExistence type="predicted"/>
<dbReference type="InterPro" id="IPR000524">
    <property type="entry name" value="Tscrpt_reg_HTH_GntR"/>
</dbReference>
<evidence type="ECO:0000259" key="5">
    <source>
        <dbReference type="PROSITE" id="PS50949"/>
    </source>
</evidence>
<dbReference type="GO" id="GO:0003677">
    <property type="term" value="F:DNA binding"/>
    <property type="evidence" value="ECO:0007669"/>
    <property type="project" value="UniProtKB-KW"/>
</dbReference>
<dbReference type="SUPFAM" id="SSF48008">
    <property type="entry name" value="GntR ligand-binding domain-like"/>
    <property type="match status" value="1"/>
</dbReference>
<dbReference type="CDD" id="cd07377">
    <property type="entry name" value="WHTH_GntR"/>
    <property type="match status" value="1"/>
</dbReference>
<dbReference type="InterPro" id="IPR036388">
    <property type="entry name" value="WH-like_DNA-bd_sf"/>
</dbReference>
<dbReference type="Gene3D" id="1.20.120.530">
    <property type="entry name" value="GntR ligand-binding domain-like"/>
    <property type="match status" value="1"/>
</dbReference>
<evidence type="ECO:0000256" key="4">
    <source>
        <dbReference type="SAM" id="MobiDB-lite"/>
    </source>
</evidence>
<dbReference type="Gene3D" id="1.10.10.10">
    <property type="entry name" value="Winged helix-like DNA-binding domain superfamily/Winged helix DNA-binding domain"/>
    <property type="match status" value="1"/>
</dbReference>
<dbReference type="EMBL" id="CABN01000039">
    <property type="protein sequence ID" value="CBH99633.1"/>
    <property type="molecule type" value="Genomic_DNA"/>
</dbReference>
<evidence type="ECO:0000313" key="6">
    <source>
        <dbReference type="EMBL" id="CBH99633.1"/>
    </source>
</evidence>
<accession>E6PXH4</accession>
<feature type="region of interest" description="Disordered" evidence="4">
    <location>
        <begin position="214"/>
        <end position="239"/>
    </location>
</feature>
<name>E6PXH4_9ZZZZ</name>
<dbReference type="InterPro" id="IPR011711">
    <property type="entry name" value="GntR_C"/>
</dbReference>
<evidence type="ECO:0000256" key="3">
    <source>
        <dbReference type="ARBA" id="ARBA00023163"/>
    </source>
</evidence>